<dbReference type="STRING" id="46835.A0A504YA33"/>
<dbReference type="Gene3D" id="1.10.275.20">
    <property type="entry name" value="Choline/Carnitine o-acyltransferase"/>
    <property type="match status" value="1"/>
</dbReference>
<keyword evidence="12" id="KW-1185">Reference proteome</keyword>
<dbReference type="InterPro" id="IPR039551">
    <property type="entry name" value="Cho/carn_acyl_trans"/>
</dbReference>
<feature type="domain" description="Choline/carnitine acyltransferase" evidence="10">
    <location>
        <begin position="53"/>
        <end position="665"/>
    </location>
</feature>
<sequence>MMTRIQNCCLLYHNMARFSTAVVTRSVSSQRNCALSKSVLPTDHFQHSLPTLKVPELEETVARYLKSQEAILDEEQLKKTTDSALRFLRSRGPTLQKELREYARTNRHTSYITKMWFDMYLSDRRPVVITHNPVIVFRNTRLGTGYQRPSIRAANLTHGIIHFAKLLRSNTLEPDIFHLNPKKSKTHLFHQTMRLMPKALATYAAYLFKAYPLDMSQYPSMFNGTRVPKPNKDELIRDTSAKHIMVIHKGHTYVFDVMDEHGNPISPKRLAINLEFIISRPSLPHTPGVGTITTMSRDEAFIARQRLRHMGNGANLDLIDSAFITIVLDEADLSEPSDIVHNFLTGPSESRWFDKPISLIVDRRGQAAINFEHSWGDGVAVVRLCNEIYAASEASPAVSPTDLPPVATQPPTDVRRLEWIIDDRTANEFLAPALLTYNQRRGNLVLDGISISDGLNKEICKAAGLSPDAMMQLAFQMAYDCVHGTPAATYESCSTAAFKHGRTETIRSATNETRRCVRLMRRPSAEVHSSPCIGKPSTNAVTDADLFSALASCSSKHNKLTKEAAMGQGWDRHLFALHHFAMLEHASGLPMPDIFLDDSYAHINRIVLSTSTLSSPAFSLGGFGPTTPDGYGIGYAVKDDQCEMMVSSWRNASTANASDFAQAFRDSSNRITTVIRSKLNRKL</sequence>
<evidence type="ECO:0000256" key="7">
    <source>
        <dbReference type="ARBA" id="ARBA00023315"/>
    </source>
</evidence>
<gene>
    <name evidence="11" type="ORF">FGIG_00167</name>
</gene>
<dbReference type="InterPro" id="IPR042231">
    <property type="entry name" value="Cho/carn_acyl_trans_2"/>
</dbReference>
<dbReference type="OrthoDB" id="240216at2759"/>
<protein>
    <submittedName>
        <fullName evidence="11">Carnitine palmitoyltransferase II</fullName>
    </submittedName>
</protein>
<dbReference type="InterPro" id="IPR000542">
    <property type="entry name" value="Carn_acyl_trans"/>
</dbReference>
<dbReference type="Gene3D" id="3.30.559.10">
    <property type="entry name" value="Chloramphenicol acetyltransferase-like domain"/>
    <property type="match status" value="1"/>
</dbReference>
<dbReference type="Proteomes" id="UP000316759">
    <property type="component" value="Unassembled WGS sequence"/>
</dbReference>
<reference evidence="11 12" key="1">
    <citation type="submission" date="2019-04" db="EMBL/GenBank/DDBJ databases">
        <title>Annotation for the trematode Fasciola gigantica.</title>
        <authorList>
            <person name="Choi Y.-J."/>
        </authorList>
    </citation>
    <scope>NUCLEOTIDE SEQUENCE [LARGE SCALE GENOMIC DNA]</scope>
    <source>
        <strain evidence="11">Uganda_cow_1</strain>
    </source>
</reference>
<accession>A0A504YA33</accession>
<dbReference type="GO" id="GO:0004095">
    <property type="term" value="F:carnitine O-palmitoyltransferase activity"/>
    <property type="evidence" value="ECO:0007669"/>
    <property type="project" value="TreeGrafter"/>
</dbReference>
<evidence type="ECO:0000313" key="11">
    <source>
        <dbReference type="EMBL" id="TPP57045.1"/>
    </source>
</evidence>
<keyword evidence="4 11" id="KW-0808">Transferase</keyword>
<comment type="similarity">
    <text evidence="2">Belongs to the carnitine/choline acetyltransferase family.</text>
</comment>
<dbReference type="UniPathway" id="UPA00659"/>
<dbReference type="EMBL" id="SUNJ01013735">
    <property type="protein sequence ID" value="TPP57045.1"/>
    <property type="molecule type" value="Genomic_DNA"/>
</dbReference>
<name>A0A504YA33_FASGI</name>
<evidence type="ECO:0000256" key="2">
    <source>
        <dbReference type="ARBA" id="ARBA00005232"/>
    </source>
</evidence>
<dbReference type="Gene3D" id="1.20.1280.180">
    <property type="match status" value="1"/>
</dbReference>
<evidence type="ECO:0000256" key="9">
    <source>
        <dbReference type="PIRSR" id="PIRSR600542-1"/>
    </source>
</evidence>
<evidence type="ECO:0000313" key="12">
    <source>
        <dbReference type="Proteomes" id="UP000316759"/>
    </source>
</evidence>
<evidence type="ECO:0000256" key="5">
    <source>
        <dbReference type="ARBA" id="ARBA00022832"/>
    </source>
</evidence>
<evidence type="ECO:0000259" key="10">
    <source>
        <dbReference type="Pfam" id="PF00755"/>
    </source>
</evidence>
<comment type="catalytic activity">
    <reaction evidence="8">
        <text>4,8-dimethylnonanoyl-CoA + (R)-carnitine = O-4,8-dimethylnonanoyl-(R)-carnitine + CoA</text>
        <dbReference type="Rhea" id="RHEA:44860"/>
        <dbReference type="ChEBI" id="CHEBI:16347"/>
        <dbReference type="ChEBI" id="CHEBI:57287"/>
        <dbReference type="ChEBI" id="CHEBI:77061"/>
        <dbReference type="ChEBI" id="CHEBI:84654"/>
    </reaction>
</comment>
<dbReference type="AlphaFoldDB" id="A0A504YA33"/>
<dbReference type="Pfam" id="PF00755">
    <property type="entry name" value="Carn_acyltransf"/>
    <property type="match status" value="1"/>
</dbReference>
<dbReference type="GO" id="GO:0005739">
    <property type="term" value="C:mitochondrion"/>
    <property type="evidence" value="ECO:0007669"/>
    <property type="project" value="TreeGrafter"/>
</dbReference>
<feature type="active site" description="Proton acceptor" evidence="9">
    <location>
        <position position="373"/>
    </location>
</feature>
<organism evidence="11 12">
    <name type="scientific">Fasciola gigantica</name>
    <name type="common">Giant liver fluke</name>
    <dbReference type="NCBI Taxonomy" id="46835"/>
    <lineage>
        <taxon>Eukaryota</taxon>
        <taxon>Metazoa</taxon>
        <taxon>Spiralia</taxon>
        <taxon>Lophotrochozoa</taxon>
        <taxon>Platyhelminthes</taxon>
        <taxon>Trematoda</taxon>
        <taxon>Digenea</taxon>
        <taxon>Plagiorchiida</taxon>
        <taxon>Echinostomata</taxon>
        <taxon>Echinostomatoidea</taxon>
        <taxon>Fasciolidae</taxon>
        <taxon>Fasciola</taxon>
    </lineage>
</organism>
<evidence type="ECO:0000256" key="4">
    <source>
        <dbReference type="ARBA" id="ARBA00022679"/>
    </source>
</evidence>
<dbReference type="InterPro" id="IPR023213">
    <property type="entry name" value="CAT-like_dom_sf"/>
</dbReference>
<evidence type="ECO:0000256" key="8">
    <source>
        <dbReference type="ARBA" id="ARBA00048999"/>
    </source>
</evidence>
<keyword evidence="7" id="KW-0012">Acyltransferase</keyword>
<dbReference type="InterPro" id="IPR042572">
    <property type="entry name" value="Carn_acyl_trans_N"/>
</dbReference>
<proteinExistence type="inferred from homology"/>
<evidence type="ECO:0000256" key="6">
    <source>
        <dbReference type="ARBA" id="ARBA00023098"/>
    </source>
</evidence>
<dbReference type="GO" id="GO:0006635">
    <property type="term" value="P:fatty acid beta-oxidation"/>
    <property type="evidence" value="ECO:0007669"/>
    <property type="project" value="UniProtKB-UniPathway"/>
</dbReference>
<comment type="pathway">
    <text evidence="1">Lipid metabolism; fatty acid beta-oxidation.</text>
</comment>
<keyword evidence="6" id="KW-0443">Lipid metabolism</keyword>
<keyword evidence="5" id="KW-0276">Fatty acid metabolism</keyword>
<dbReference type="PANTHER" id="PTHR22589">
    <property type="entry name" value="CARNITINE O-ACYLTRANSFERASE"/>
    <property type="match status" value="1"/>
</dbReference>
<keyword evidence="3" id="KW-0813">Transport</keyword>
<evidence type="ECO:0000256" key="3">
    <source>
        <dbReference type="ARBA" id="ARBA00022448"/>
    </source>
</evidence>
<dbReference type="SUPFAM" id="SSF52777">
    <property type="entry name" value="CoA-dependent acyltransferases"/>
    <property type="match status" value="2"/>
</dbReference>
<dbReference type="Gene3D" id="3.30.559.70">
    <property type="entry name" value="Choline/Carnitine o-acyltransferase, domain 2"/>
    <property type="match status" value="1"/>
</dbReference>
<dbReference type="PANTHER" id="PTHR22589:SF16">
    <property type="entry name" value="CARNITINE O-PALMITOYLTRANSFERASE 2, MITOCHONDRIAL"/>
    <property type="match status" value="1"/>
</dbReference>
<evidence type="ECO:0000256" key="1">
    <source>
        <dbReference type="ARBA" id="ARBA00005005"/>
    </source>
</evidence>
<comment type="caution">
    <text evidence="11">The sequence shown here is derived from an EMBL/GenBank/DDBJ whole genome shotgun (WGS) entry which is preliminary data.</text>
</comment>